<dbReference type="Proteomes" id="UP000176901">
    <property type="component" value="Unassembled WGS sequence"/>
</dbReference>
<reference evidence="7 8" key="1">
    <citation type="journal article" date="2016" name="Nat. Commun.">
        <title>Thousands of microbial genomes shed light on interconnected biogeochemical processes in an aquifer system.</title>
        <authorList>
            <person name="Anantharaman K."/>
            <person name="Brown C.T."/>
            <person name="Hug L.A."/>
            <person name="Sharon I."/>
            <person name="Castelle C.J."/>
            <person name="Probst A.J."/>
            <person name="Thomas B.C."/>
            <person name="Singh A."/>
            <person name="Wilkins M.J."/>
            <person name="Karaoz U."/>
            <person name="Brodie E.L."/>
            <person name="Williams K.H."/>
            <person name="Hubbard S.S."/>
            <person name="Banfield J.F."/>
        </authorList>
    </citation>
    <scope>NUCLEOTIDE SEQUENCE [LARGE SCALE GENOMIC DNA]</scope>
</reference>
<protein>
    <recommendedName>
        <fullName evidence="4 5">Large ribosomal subunit protein bL19</fullName>
    </recommendedName>
</protein>
<dbReference type="InterPro" id="IPR001857">
    <property type="entry name" value="Ribosomal_bL19"/>
</dbReference>
<dbReference type="NCBIfam" id="TIGR01024">
    <property type="entry name" value="rplS_bact"/>
    <property type="match status" value="1"/>
</dbReference>
<dbReference type="PIRSF" id="PIRSF002191">
    <property type="entry name" value="Ribosomal_L19"/>
    <property type="match status" value="1"/>
</dbReference>
<evidence type="ECO:0000313" key="8">
    <source>
        <dbReference type="Proteomes" id="UP000176901"/>
    </source>
</evidence>
<evidence type="ECO:0000256" key="5">
    <source>
        <dbReference type="HAMAP-Rule" id="MF_00402"/>
    </source>
</evidence>
<accession>A0A1G2R2N0</accession>
<dbReference type="GO" id="GO:0006412">
    <property type="term" value="P:translation"/>
    <property type="evidence" value="ECO:0007669"/>
    <property type="project" value="UniProtKB-UniRule"/>
</dbReference>
<name>A0A1G2R2N0_9BACT</name>
<dbReference type="InterPro" id="IPR038657">
    <property type="entry name" value="Ribosomal_bL19_sf"/>
</dbReference>
<evidence type="ECO:0000256" key="2">
    <source>
        <dbReference type="ARBA" id="ARBA00022980"/>
    </source>
</evidence>
<comment type="caution">
    <text evidence="7">The sequence shown here is derived from an EMBL/GenBank/DDBJ whole genome shotgun (WGS) entry which is preliminary data.</text>
</comment>
<evidence type="ECO:0000256" key="6">
    <source>
        <dbReference type="RuleBase" id="RU000559"/>
    </source>
</evidence>
<comment type="similarity">
    <text evidence="1 5 6">Belongs to the bacterial ribosomal protein bL19 family.</text>
</comment>
<dbReference type="PANTHER" id="PTHR15680">
    <property type="entry name" value="RIBOSOMAL PROTEIN L19"/>
    <property type="match status" value="1"/>
</dbReference>
<dbReference type="EMBL" id="MHTW01000019">
    <property type="protein sequence ID" value="OHA67033.1"/>
    <property type="molecule type" value="Genomic_DNA"/>
</dbReference>
<dbReference type="Pfam" id="PF01245">
    <property type="entry name" value="Ribosomal_L19"/>
    <property type="match status" value="1"/>
</dbReference>
<keyword evidence="2 5" id="KW-0689">Ribosomal protein</keyword>
<dbReference type="STRING" id="1802451.A3C82_01105"/>
<dbReference type="PRINTS" id="PR00061">
    <property type="entry name" value="RIBOSOMALL19"/>
</dbReference>
<dbReference type="InterPro" id="IPR008991">
    <property type="entry name" value="Translation_prot_SH3-like_sf"/>
</dbReference>
<dbReference type="AlphaFoldDB" id="A0A1G2R2N0"/>
<evidence type="ECO:0000256" key="1">
    <source>
        <dbReference type="ARBA" id="ARBA00005781"/>
    </source>
</evidence>
<dbReference type="GO" id="GO:0003735">
    <property type="term" value="F:structural constituent of ribosome"/>
    <property type="evidence" value="ECO:0007669"/>
    <property type="project" value="InterPro"/>
</dbReference>
<dbReference type="GO" id="GO:0022625">
    <property type="term" value="C:cytosolic large ribosomal subunit"/>
    <property type="evidence" value="ECO:0007669"/>
    <property type="project" value="TreeGrafter"/>
</dbReference>
<dbReference type="Gene3D" id="2.30.30.790">
    <property type="match status" value="1"/>
</dbReference>
<evidence type="ECO:0000256" key="4">
    <source>
        <dbReference type="ARBA" id="ARBA00035171"/>
    </source>
</evidence>
<dbReference type="HAMAP" id="MF_00402">
    <property type="entry name" value="Ribosomal_bL19"/>
    <property type="match status" value="1"/>
</dbReference>
<proteinExistence type="inferred from homology"/>
<comment type="function">
    <text evidence="5 6">This protein is located at the 30S-50S ribosomal subunit interface and may play a role in the structure and function of the aminoacyl-tRNA binding site.</text>
</comment>
<sequence length="141" mass="16076">METKMETFNKQQLKAKTPDFQAGDIVKVYQKVKEQDKERIQVFEGVLLAKKHGKGVSGTITVRKISQGLGVERVFPLHSPLVEKIEVTRKTKVRQGKLYYLRSLKGKKARLKAKEFALEVPEEPVKKEQAEEKAVETEPAK</sequence>
<dbReference type="PANTHER" id="PTHR15680:SF9">
    <property type="entry name" value="LARGE RIBOSOMAL SUBUNIT PROTEIN BL19M"/>
    <property type="match status" value="1"/>
</dbReference>
<evidence type="ECO:0000313" key="7">
    <source>
        <dbReference type="EMBL" id="OHA67033.1"/>
    </source>
</evidence>
<evidence type="ECO:0000256" key="3">
    <source>
        <dbReference type="ARBA" id="ARBA00023274"/>
    </source>
</evidence>
<organism evidence="7 8">
    <name type="scientific">Candidatus Wildermuthbacteria bacterium RIFCSPHIGHO2_02_FULL_47_12</name>
    <dbReference type="NCBI Taxonomy" id="1802451"/>
    <lineage>
        <taxon>Bacteria</taxon>
        <taxon>Candidatus Wildermuthiibacteriota</taxon>
    </lineage>
</organism>
<gene>
    <name evidence="5" type="primary">rplS</name>
    <name evidence="7" type="ORF">A3C82_01105</name>
</gene>
<keyword evidence="3 5" id="KW-0687">Ribonucleoprotein</keyword>
<dbReference type="SUPFAM" id="SSF50104">
    <property type="entry name" value="Translation proteins SH3-like domain"/>
    <property type="match status" value="1"/>
</dbReference>